<sequence length="72" mass="8220">MFPDRATRYTIFKGIGSKAQPLVQLRPNFKDIIDVDSDVKLGLEDLRYLIINFLKKGQLPPVDMANGHTLYI</sequence>
<dbReference type="Proteomes" id="UP000078046">
    <property type="component" value="Unassembled WGS sequence"/>
</dbReference>
<evidence type="ECO:0000313" key="1">
    <source>
        <dbReference type="EMBL" id="OAF68993.1"/>
    </source>
</evidence>
<comment type="caution">
    <text evidence="1">The sequence shown here is derived from an EMBL/GenBank/DDBJ whole genome shotgun (WGS) entry which is preliminary data.</text>
</comment>
<name>A0A177B5T1_9BILA</name>
<protein>
    <submittedName>
        <fullName evidence="1">Uncharacterized protein</fullName>
    </submittedName>
</protein>
<dbReference type="AlphaFoldDB" id="A0A177B5T1"/>
<organism evidence="1 2">
    <name type="scientific">Intoshia linei</name>
    <dbReference type="NCBI Taxonomy" id="1819745"/>
    <lineage>
        <taxon>Eukaryota</taxon>
        <taxon>Metazoa</taxon>
        <taxon>Spiralia</taxon>
        <taxon>Lophotrochozoa</taxon>
        <taxon>Mesozoa</taxon>
        <taxon>Orthonectida</taxon>
        <taxon>Rhopaluridae</taxon>
        <taxon>Intoshia</taxon>
    </lineage>
</organism>
<dbReference type="EMBL" id="LWCA01000353">
    <property type="protein sequence ID" value="OAF68993.1"/>
    <property type="molecule type" value="Genomic_DNA"/>
</dbReference>
<reference evidence="1 2" key="1">
    <citation type="submission" date="2016-04" db="EMBL/GenBank/DDBJ databases">
        <title>The genome of Intoshia linei affirms orthonectids as highly simplified spiralians.</title>
        <authorList>
            <person name="Mikhailov K.V."/>
            <person name="Slusarev G.S."/>
            <person name="Nikitin M.A."/>
            <person name="Logacheva M.D."/>
            <person name="Penin A."/>
            <person name="Aleoshin V."/>
            <person name="Panchin Y.V."/>
        </authorList>
    </citation>
    <scope>NUCLEOTIDE SEQUENCE [LARGE SCALE GENOMIC DNA]</scope>
    <source>
        <strain evidence="1">Intl2013</strain>
        <tissue evidence="1">Whole animal</tissue>
    </source>
</reference>
<keyword evidence="2" id="KW-1185">Reference proteome</keyword>
<accession>A0A177B5T1</accession>
<evidence type="ECO:0000313" key="2">
    <source>
        <dbReference type="Proteomes" id="UP000078046"/>
    </source>
</evidence>
<proteinExistence type="predicted"/>
<gene>
    <name evidence="1" type="ORF">A3Q56_03283</name>
</gene>